<dbReference type="PANTHER" id="PTHR41237:SF1">
    <property type="entry name" value="SMALL RIBOSOMAL SUBUNIT PROTEIN BS21M"/>
    <property type="match status" value="1"/>
</dbReference>
<proteinExistence type="inferred from homology"/>
<reference evidence="5" key="2">
    <citation type="submission" date="2020-09" db="EMBL/GenBank/DDBJ databases">
        <title>Reference genome assembly for Australian Ascochyta lentis isolate Al4.</title>
        <authorList>
            <person name="Lee R.C."/>
            <person name="Farfan-Caceres L.M."/>
            <person name="Debler J.W."/>
            <person name="Williams A.H."/>
            <person name="Henares B.M."/>
        </authorList>
    </citation>
    <scope>NUCLEOTIDE SEQUENCE</scope>
    <source>
        <strain evidence="5">Al4</strain>
    </source>
</reference>
<comment type="similarity">
    <text evidence="1">Belongs to the bacterial ribosomal protein bS21 family.</text>
</comment>
<evidence type="ECO:0000256" key="2">
    <source>
        <dbReference type="ARBA" id="ARBA00022980"/>
    </source>
</evidence>
<evidence type="ECO:0000256" key="1">
    <source>
        <dbReference type="ARBA" id="ARBA00006640"/>
    </source>
</evidence>
<protein>
    <recommendedName>
        <fullName evidence="7">Ribosomal protein S21</fullName>
    </recommendedName>
</protein>
<dbReference type="GO" id="GO:0003735">
    <property type="term" value="F:structural constituent of ribosome"/>
    <property type="evidence" value="ECO:0007669"/>
    <property type="project" value="InterPro"/>
</dbReference>
<evidence type="ECO:0008006" key="7">
    <source>
        <dbReference type="Google" id="ProtNLM"/>
    </source>
</evidence>
<dbReference type="InterPro" id="IPR052837">
    <property type="entry name" value="Mitoribosomal_bS21"/>
</dbReference>
<sequence>MAQLQRRRCSARADTAIEPSTLRHSLWQLRHLSTIPDKATHRPHHGLPRLRRAPAAPPVHLHPHHASRPPRPVMDNPALPVQHRPPLPVQHHPQARPRPETPDTATTPEVAAASPQRPRTTSAAASQAIDDLFAPPSAAPDASHPAAPTPRYDHVFGAQFSKPSRGRLARAPKLAFDSMLMPESVADPSPANKPTASTLAAIQTATFENYPRLNPTYGRSVDLDVSRGRDIVRGIGMLGSLVARNKVKSDFNKQRFHERGGLKRKRLNSERWRARFKLGFRHVTGRVMELTRKGW</sequence>
<reference evidence="5" key="1">
    <citation type="submission" date="2018-12" db="EMBL/GenBank/DDBJ databases">
        <authorList>
            <person name="Syme R.A."/>
            <person name="Farfan-Caceres L."/>
            <person name="Lichtenzveig J."/>
        </authorList>
    </citation>
    <scope>NUCLEOTIDE SEQUENCE</scope>
    <source>
        <strain evidence="5">Al4</strain>
    </source>
</reference>
<organism evidence="5 6">
    <name type="scientific">Ascochyta lentis</name>
    <dbReference type="NCBI Taxonomy" id="205686"/>
    <lineage>
        <taxon>Eukaryota</taxon>
        <taxon>Fungi</taxon>
        <taxon>Dikarya</taxon>
        <taxon>Ascomycota</taxon>
        <taxon>Pezizomycotina</taxon>
        <taxon>Dothideomycetes</taxon>
        <taxon>Pleosporomycetidae</taxon>
        <taxon>Pleosporales</taxon>
        <taxon>Pleosporineae</taxon>
        <taxon>Didymellaceae</taxon>
        <taxon>Ascochyta</taxon>
    </lineage>
</organism>
<dbReference type="AlphaFoldDB" id="A0A8H7IYM6"/>
<evidence type="ECO:0000256" key="4">
    <source>
        <dbReference type="SAM" id="MobiDB-lite"/>
    </source>
</evidence>
<keyword evidence="2" id="KW-0689">Ribosomal protein</keyword>
<dbReference type="GO" id="GO:0005763">
    <property type="term" value="C:mitochondrial small ribosomal subunit"/>
    <property type="evidence" value="ECO:0007669"/>
    <property type="project" value="TreeGrafter"/>
</dbReference>
<accession>A0A8H7IYM6</accession>
<feature type="compositionally biased region" description="Basic residues" evidence="4">
    <location>
        <begin position="41"/>
        <end position="52"/>
    </location>
</feature>
<evidence type="ECO:0000313" key="6">
    <source>
        <dbReference type="Proteomes" id="UP000651452"/>
    </source>
</evidence>
<dbReference type="Pfam" id="PF01165">
    <property type="entry name" value="Ribosomal_S21"/>
    <property type="match status" value="1"/>
</dbReference>
<name>A0A8H7IYM6_9PLEO</name>
<dbReference type="Proteomes" id="UP000651452">
    <property type="component" value="Unassembled WGS sequence"/>
</dbReference>
<evidence type="ECO:0000256" key="3">
    <source>
        <dbReference type="ARBA" id="ARBA00023274"/>
    </source>
</evidence>
<dbReference type="EMBL" id="RZGK01000014">
    <property type="protein sequence ID" value="KAF9693961.1"/>
    <property type="molecule type" value="Genomic_DNA"/>
</dbReference>
<comment type="caution">
    <text evidence="5">The sequence shown here is derived from an EMBL/GenBank/DDBJ whole genome shotgun (WGS) entry which is preliminary data.</text>
</comment>
<gene>
    <name evidence="5" type="ORF">EKO04_007975</name>
</gene>
<dbReference type="OrthoDB" id="2501249at2759"/>
<keyword evidence="3" id="KW-0687">Ribonucleoprotein</keyword>
<feature type="region of interest" description="Disordered" evidence="4">
    <location>
        <begin position="37"/>
        <end position="125"/>
    </location>
</feature>
<dbReference type="PANTHER" id="PTHR41237">
    <property type="entry name" value="37S RIBOSOMAL PROTEIN MRP21, MITOCHONDRIAL"/>
    <property type="match status" value="1"/>
</dbReference>
<dbReference type="InterPro" id="IPR001911">
    <property type="entry name" value="Ribosomal_bS21"/>
</dbReference>
<dbReference type="GO" id="GO:0070124">
    <property type="term" value="P:mitochondrial translational initiation"/>
    <property type="evidence" value="ECO:0007669"/>
    <property type="project" value="TreeGrafter"/>
</dbReference>
<keyword evidence="6" id="KW-1185">Reference proteome</keyword>
<evidence type="ECO:0000313" key="5">
    <source>
        <dbReference type="EMBL" id="KAF9693961.1"/>
    </source>
</evidence>